<keyword evidence="1" id="KW-0472">Membrane</keyword>
<feature type="transmembrane region" description="Helical" evidence="1">
    <location>
        <begin position="12"/>
        <end position="32"/>
    </location>
</feature>
<keyword evidence="1" id="KW-0812">Transmembrane</keyword>
<name>A0A376LPI9_ECOLX</name>
<evidence type="ECO:0000313" key="3">
    <source>
        <dbReference type="Proteomes" id="UP000254877"/>
    </source>
</evidence>
<dbReference type="EMBL" id="UGAB01000002">
    <property type="protein sequence ID" value="STF46169.1"/>
    <property type="molecule type" value="Genomic_DNA"/>
</dbReference>
<reference evidence="2 3" key="1">
    <citation type="submission" date="2018-06" db="EMBL/GenBank/DDBJ databases">
        <authorList>
            <consortium name="Pathogen Informatics"/>
            <person name="Doyle S."/>
        </authorList>
    </citation>
    <scope>NUCLEOTIDE SEQUENCE [LARGE SCALE GENOMIC DNA]</scope>
    <source>
        <strain evidence="2 3">NCTC7928</strain>
    </source>
</reference>
<keyword evidence="1" id="KW-1133">Transmembrane helix</keyword>
<evidence type="ECO:0000256" key="1">
    <source>
        <dbReference type="SAM" id="Phobius"/>
    </source>
</evidence>
<sequence length="109" mass="12916">MHFVLWLRRYWLVFLPGNWAYGAIAGCTFFIAREHTQAEYRWIEMFGHGKRMNMPWWGGFDPRVWDVASLMDFLCRWWLVCWSGCWLIVGEKGSCKRNTGRGAASGCWE</sequence>
<accession>A0A376LPI9</accession>
<gene>
    <name evidence="2" type="primary">ybl63_1</name>
    <name evidence="2" type="ORF">NCTC7928_06970</name>
</gene>
<protein>
    <submittedName>
        <fullName evidence="2">Ybl63</fullName>
    </submittedName>
</protein>
<organism evidence="2 3">
    <name type="scientific">Escherichia coli</name>
    <dbReference type="NCBI Taxonomy" id="562"/>
    <lineage>
        <taxon>Bacteria</taxon>
        <taxon>Pseudomonadati</taxon>
        <taxon>Pseudomonadota</taxon>
        <taxon>Gammaproteobacteria</taxon>
        <taxon>Enterobacterales</taxon>
        <taxon>Enterobacteriaceae</taxon>
        <taxon>Escherichia</taxon>
    </lineage>
</organism>
<proteinExistence type="predicted"/>
<dbReference type="AlphaFoldDB" id="A0A376LPI9"/>
<evidence type="ECO:0000313" key="2">
    <source>
        <dbReference type="EMBL" id="STF46169.1"/>
    </source>
</evidence>
<dbReference type="Proteomes" id="UP000254877">
    <property type="component" value="Unassembled WGS sequence"/>
</dbReference>